<sequence>MEGGQRQNRVVEVVHQRLVRLTRELQYSLKRLKDYSYADKLSTSWDVAITINIEVTLTSALKAAPAGTLEYFRYLKHPVVSSMMLIVSFSLPSLLATVALLLVGYLALKTDECPLCCERVPYWNMVFNSCGDRCCKGCVIQYLKTDDAEKVARVRHARHWNVRCFGGCGRLLDRKLVFLSRENLRLQQCVCELQKREMLIARKPAGSDIVECPEMSCMGVGYSGQATIMCFVCERQWEDPEHRYHIAKRIWSWVKRFVWPDTIDGVGGWRPCPHCGMAIVKNGGCANMRCGLCDQVFR</sequence>
<evidence type="ECO:0000256" key="2">
    <source>
        <dbReference type="ARBA" id="ARBA00022723"/>
    </source>
</evidence>
<dbReference type="Gene3D" id="1.20.120.1750">
    <property type="match status" value="1"/>
</dbReference>
<dbReference type="GO" id="GO:0004842">
    <property type="term" value="F:ubiquitin-protein transferase activity"/>
    <property type="evidence" value="ECO:0007669"/>
    <property type="project" value="InterPro"/>
</dbReference>
<evidence type="ECO:0000259" key="8">
    <source>
        <dbReference type="PROSITE" id="PS51873"/>
    </source>
</evidence>
<keyword evidence="6" id="KW-0862">Zinc</keyword>
<dbReference type="EMBL" id="JH992976">
    <property type="protein sequence ID" value="EKX51308.1"/>
    <property type="molecule type" value="Genomic_DNA"/>
</dbReference>
<proteinExistence type="predicted"/>
<dbReference type="RefSeq" id="XP_005838288.1">
    <property type="nucleotide sequence ID" value="XM_005838231.1"/>
</dbReference>
<evidence type="ECO:0000313" key="11">
    <source>
        <dbReference type="Proteomes" id="UP000011087"/>
    </source>
</evidence>
<organism evidence="9">
    <name type="scientific">Guillardia theta (strain CCMP2712)</name>
    <name type="common">Cryptophyte</name>
    <dbReference type="NCBI Taxonomy" id="905079"/>
    <lineage>
        <taxon>Eukaryota</taxon>
        <taxon>Cryptophyceae</taxon>
        <taxon>Pyrenomonadales</taxon>
        <taxon>Geminigeraceae</taxon>
        <taxon>Guillardia</taxon>
    </lineage>
</organism>
<keyword evidence="11" id="KW-1185">Reference proteome</keyword>
<reference evidence="9 11" key="1">
    <citation type="journal article" date="2012" name="Nature">
        <title>Algal genomes reveal evolutionary mosaicism and the fate of nucleomorphs.</title>
        <authorList>
            <consortium name="DOE Joint Genome Institute"/>
            <person name="Curtis B.A."/>
            <person name="Tanifuji G."/>
            <person name="Burki F."/>
            <person name="Gruber A."/>
            <person name="Irimia M."/>
            <person name="Maruyama S."/>
            <person name="Arias M.C."/>
            <person name="Ball S.G."/>
            <person name="Gile G.H."/>
            <person name="Hirakawa Y."/>
            <person name="Hopkins J.F."/>
            <person name="Kuo A."/>
            <person name="Rensing S.A."/>
            <person name="Schmutz J."/>
            <person name="Symeonidi A."/>
            <person name="Elias M."/>
            <person name="Eveleigh R.J."/>
            <person name="Herman E.K."/>
            <person name="Klute M.J."/>
            <person name="Nakayama T."/>
            <person name="Obornik M."/>
            <person name="Reyes-Prieto A."/>
            <person name="Armbrust E.V."/>
            <person name="Aves S.J."/>
            <person name="Beiko R.G."/>
            <person name="Coutinho P."/>
            <person name="Dacks J.B."/>
            <person name="Durnford D.G."/>
            <person name="Fast N.M."/>
            <person name="Green B.R."/>
            <person name="Grisdale C.J."/>
            <person name="Hempel F."/>
            <person name="Henrissat B."/>
            <person name="Hoppner M.P."/>
            <person name="Ishida K."/>
            <person name="Kim E."/>
            <person name="Koreny L."/>
            <person name="Kroth P.G."/>
            <person name="Liu Y."/>
            <person name="Malik S.B."/>
            <person name="Maier U.G."/>
            <person name="McRose D."/>
            <person name="Mock T."/>
            <person name="Neilson J.A."/>
            <person name="Onodera N.T."/>
            <person name="Poole A.M."/>
            <person name="Pritham E.J."/>
            <person name="Richards T.A."/>
            <person name="Rocap G."/>
            <person name="Roy S.W."/>
            <person name="Sarai C."/>
            <person name="Schaack S."/>
            <person name="Shirato S."/>
            <person name="Slamovits C.H."/>
            <person name="Spencer D.F."/>
            <person name="Suzuki S."/>
            <person name="Worden A.Z."/>
            <person name="Zauner S."/>
            <person name="Barry K."/>
            <person name="Bell C."/>
            <person name="Bharti A.K."/>
            <person name="Crow J.A."/>
            <person name="Grimwood J."/>
            <person name="Kramer R."/>
            <person name="Lindquist E."/>
            <person name="Lucas S."/>
            <person name="Salamov A."/>
            <person name="McFadden G.I."/>
            <person name="Lane C.E."/>
            <person name="Keeling P.J."/>
            <person name="Gray M.W."/>
            <person name="Grigoriev I.V."/>
            <person name="Archibald J.M."/>
        </authorList>
    </citation>
    <scope>NUCLEOTIDE SEQUENCE</scope>
    <source>
        <strain evidence="9 11">CCMP2712</strain>
    </source>
</reference>
<name>L1JTB6_GUITC</name>
<keyword evidence="1" id="KW-0808">Transferase</keyword>
<evidence type="ECO:0000256" key="7">
    <source>
        <dbReference type="SAM" id="Phobius"/>
    </source>
</evidence>
<dbReference type="PROSITE" id="PS51873">
    <property type="entry name" value="TRIAD"/>
    <property type="match status" value="1"/>
</dbReference>
<protein>
    <recommendedName>
        <fullName evidence="8">RING-type domain-containing protein</fullName>
    </recommendedName>
</protein>
<evidence type="ECO:0000256" key="6">
    <source>
        <dbReference type="ARBA" id="ARBA00022833"/>
    </source>
</evidence>
<dbReference type="PaxDb" id="55529-EKX51308"/>
<keyword evidence="2" id="KW-0479">Metal-binding</keyword>
<dbReference type="GO" id="GO:0008270">
    <property type="term" value="F:zinc ion binding"/>
    <property type="evidence" value="ECO:0007669"/>
    <property type="project" value="UniProtKB-KW"/>
</dbReference>
<dbReference type="eggNOG" id="ENOG502SYNH">
    <property type="taxonomic scope" value="Eukaryota"/>
</dbReference>
<dbReference type="EnsemblProtists" id="EKX51308">
    <property type="protein sequence ID" value="EKX51308"/>
    <property type="gene ID" value="GUITHDRAFT_161671"/>
</dbReference>
<evidence type="ECO:0000256" key="4">
    <source>
        <dbReference type="ARBA" id="ARBA00022771"/>
    </source>
</evidence>
<evidence type="ECO:0000256" key="3">
    <source>
        <dbReference type="ARBA" id="ARBA00022737"/>
    </source>
</evidence>
<dbReference type="SUPFAM" id="SSF57850">
    <property type="entry name" value="RING/U-box"/>
    <property type="match status" value="1"/>
</dbReference>
<dbReference type="GeneID" id="17307738"/>
<keyword evidence="7" id="KW-0472">Membrane</keyword>
<accession>L1JTB6</accession>
<dbReference type="InterPro" id="IPR044066">
    <property type="entry name" value="TRIAD_supradom"/>
</dbReference>
<keyword evidence="5" id="KW-0833">Ubl conjugation pathway</keyword>
<dbReference type="OMA" id="CHACHAC"/>
<gene>
    <name evidence="9" type="ORF">GUITHDRAFT_161671</name>
</gene>
<dbReference type="OrthoDB" id="1431934at2759"/>
<reference evidence="10" key="3">
    <citation type="submission" date="2016-03" db="UniProtKB">
        <authorList>
            <consortium name="EnsemblProtists"/>
        </authorList>
    </citation>
    <scope>IDENTIFICATION</scope>
</reference>
<evidence type="ECO:0000313" key="9">
    <source>
        <dbReference type="EMBL" id="EKX51308.1"/>
    </source>
</evidence>
<feature type="domain" description="RING-type" evidence="8">
    <location>
        <begin position="109"/>
        <end position="298"/>
    </location>
</feature>
<dbReference type="Proteomes" id="UP000011087">
    <property type="component" value="Unassembled WGS sequence"/>
</dbReference>
<feature type="transmembrane region" description="Helical" evidence="7">
    <location>
        <begin position="83"/>
        <end position="108"/>
    </location>
</feature>
<dbReference type="PANTHER" id="PTHR11685">
    <property type="entry name" value="RBR FAMILY RING FINGER AND IBR DOMAIN-CONTAINING"/>
    <property type="match status" value="1"/>
</dbReference>
<keyword evidence="7" id="KW-0812">Transmembrane</keyword>
<keyword evidence="3" id="KW-0677">Repeat</keyword>
<dbReference type="InterPro" id="IPR031127">
    <property type="entry name" value="E3_UB_ligase_RBR"/>
</dbReference>
<evidence type="ECO:0000256" key="5">
    <source>
        <dbReference type="ARBA" id="ARBA00022786"/>
    </source>
</evidence>
<dbReference type="AlphaFoldDB" id="L1JTB6"/>
<keyword evidence="7" id="KW-1133">Transmembrane helix</keyword>
<evidence type="ECO:0000313" key="10">
    <source>
        <dbReference type="EnsemblProtists" id="EKX51308"/>
    </source>
</evidence>
<evidence type="ECO:0000256" key="1">
    <source>
        <dbReference type="ARBA" id="ARBA00022679"/>
    </source>
</evidence>
<dbReference type="CDD" id="cd20336">
    <property type="entry name" value="Rcat_RBR"/>
    <property type="match status" value="1"/>
</dbReference>
<dbReference type="KEGG" id="gtt:GUITHDRAFT_161671"/>
<keyword evidence="4" id="KW-0863">Zinc-finger</keyword>
<reference evidence="11" key="2">
    <citation type="submission" date="2012-11" db="EMBL/GenBank/DDBJ databases">
        <authorList>
            <person name="Kuo A."/>
            <person name="Curtis B.A."/>
            <person name="Tanifuji G."/>
            <person name="Burki F."/>
            <person name="Gruber A."/>
            <person name="Irimia M."/>
            <person name="Maruyama S."/>
            <person name="Arias M.C."/>
            <person name="Ball S.G."/>
            <person name="Gile G.H."/>
            <person name="Hirakawa Y."/>
            <person name="Hopkins J.F."/>
            <person name="Rensing S.A."/>
            <person name="Schmutz J."/>
            <person name="Symeonidi A."/>
            <person name="Elias M."/>
            <person name="Eveleigh R.J."/>
            <person name="Herman E.K."/>
            <person name="Klute M.J."/>
            <person name="Nakayama T."/>
            <person name="Obornik M."/>
            <person name="Reyes-Prieto A."/>
            <person name="Armbrust E.V."/>
            <person name="Aves S.J."/>
            <person name="Beiko R.G."/>
            <person name="Coutinho P."/>
            <person name="Dacks J.B."/>
            <person name="Durnford D.G."/>
            <person name="Fast N.M."/>
            <person name="Green B.R."/>
            <person name="Grisdale C."/>
            <person name="Hempe F."/>
            <person name="Henrissat B."/>
            <person name="Hoppner M.P."/>
            <person name="Ishida K.-I."/>
            <person name="Kim E."/>
            <person name="Koreny L."/>
            <person name="Kroth P.G."/>
            <person name="Liu Y."/>
            <person name="Malik S.-B."/>
            <person name="Maier U.G."/>
            <person name="McRose D."/>
            <person name="Mock T."/>
            <person name="Neilson J.A."/>
            <person name="Onodera N.T."/>
            <person name="Poole A.M."/>
            <person name="Pritham E.J."/>
            <person name="Richards T.A."/>
            <person name="Rocap G."/>
            <person name="Roy S.W."/>
            <person name="Sarai C."/>
            <person name="Schaack S."/>
            <person name="Shirato S."/>
            <person name="Slamovits C.H."/>
            <person name="Spencer D.F."/>
            <person name="Suzuki S."/>
            <person name="Worden A.Z."/>
            <person name="Zauner S."/>
            <person name="Barry K."/>
            <person name="Bell C."/>
            <person name="Bharti A.K."/>
            <person name="Crow J.A."/>
            <person name="Grimwood J."/>
            <person name="Kramer R."/>
            <person name="Lindquist E."/>
            <person name="Lucas S."/>
            <person name="Salamov A."/>
            <person name="McFadden G.I."/>
            <person name="Lane C.E."/>
            <person name="Keeling P.J."/>
            <person name="Gray M.W."/>
            <person name="Grigoriev I.V."/>
            <person name="Archibald J.M."/>
        </authorList>
    </citation>
    <scope>NUCLEOTIDE SEQUENCE</scope>
    <source>
        <strain evidence="11">CCMP2712</strain>
    </source>
</reference>
<dbReference type="GO" id="GO:0016567">
    <property type="term" value="P:protein ubiquitination"/>
    <property type="evidence" value="ECO:0007669"/>
    <property type="project" value="InterPro"/>
</dbReference>
<dbReference type="HOGENOM" id="CLU_935214_0_0_1"/>